<gene>
    <name evidence="1" type="ORF">MBBTH_02590</name>
</gene>
<organism evidence="1 2">
    <name type="scientific">Methanobrevibacter thaueri</name>
    <dbReference type="NCBI Taxonomy" id="190975"/>
    <lineage>
        <taxon>Archaea</taxon>
        <taxon>Methanobacteriati</taxon>
        <taxon>Methanobacteriota</taxon>
        <taxon>Methanomada group</taxon>
        <taxon>Methanobacteria</taxon>
        <taxon>Methanobacteriales</taxon>
        <taxon>Methanobacteriaceae</taxon>
        <taxon>Methanobrevibacter</taxon>
    </lineage>
</organism>
<name>A0A315XP35_9EURY</name>
<accession>A0A315XP35</accession>
<dbReference type="AlphaFoldDB" id="A0A315XP35"/>
<evidence type="ECO:0000313" key="1">
    <source>
        <dbReference type="EMBL" id="PWB88115.1"/>
    </source>
</evidence>
<keyword evidence="2" id="KW-1185">Reference proteome</keyword>
<dbReference type="Proteomes" id="UP000251717">
    <property type="component" value="Unassembled WGS sequence"/>
</dbReference>
<proteinExistence type="predicted"/>
<evidence type="ECO:0000313" key="2">
    <source>
        <dbReference type="Proteomes" id="UP000251717"/>
    </source>
</evidence>
<dbReference type="OrthoDB" id="74288at2157"/>
<sequence>MEKRLISSYDEESDTFVGKVVGEHGYVADYGISDDIFLNIDKNNMPTSVFVRNASEVFNVSGKSLQDGNVRICISCNDECLSFRMFVENSEICSLRRRNDFGIPSLQYLMDCNI</sequence>
<dbReference type="EMBL" id="MZGS01000014">
    <property type="protein sequence ID" value="PWB88115.1"/>
    <property type="molecule type" value="Genomic_DNA"/>
</dbReference>
<reference evidence="1 2" key="1">
    <citation type="submission" date="2017-03" db="EMBL/GenBank/DDBJ databases">
        <title>Genome sequence of Methanobrevibacter thaueri.</title>
        <authorList>
            <person name="Poehlein A."/>
            <person name="Seedorf H."/>
            <person name="Daniel R."/>
        </authorList>
    </citation>
    <scope>NUCLEOTIDE SEQUENCE [LARGE SCALE GENOMIC DNA]</scope>
    <source>
        <strain evidence="1 2">DSM 11995</strain>
    </source>
</reference>
<dbReference type="RefSeq" id="WP_116591247.1">
    <property type="nucleotide sequence ID" value="NZ_JBGUNC010000045.1"/>
</dbReference>
<comment type="caution">
    <text evidence="1">The sequence shown here is derived from an EMBL/GenBank/DDBJ whole genome shotgun (WGS) entry which is preliminary data.</text>
</comment>
<protein>
    <submittedName>
        <fullName evidence="1">Uncharacterized protein</fullName>
    </submittedName>
</protein>